<keyword evidence="2" id="KW-1185">Reference proteome</keyword>
<dbReference type="AlphaFoldDB" id="A0A934SZQ7"/>
<accession>A0A934SZQ7</accession>
<proteinExistence type="predicted"/>
<protein>
    <submittedName>
        <fullName evidence="1">Uncharacterized protein</fullName>
    </submittedName>
</protein>
<dbReference type="EMBL" id="JAEPBG010000026">
    <property type="protein sequence ID" value="MBK4738738.1"/>
    <property type="molecule type" value="Genomic_DNA"/>
</dbReference>
<sequence length="70" mass="7924">MPDRDHTNTTDAMRADLVRQFIDESAGDLCESQAITDLMRDSVDLDGRPLLLPYQQAHYHNGEITIVTVH</sequence>
<reference evidence="1" key="1">
    <citation type="submission" date="2021-01" db="EMBL/GenBank/DDBJ databases">
        <title>Genome sequence of strain Noviherbaspirillum sp. DKR-6.</title>
        <authorList>
            <person name="Chaudhary D.K."/>
        </authorList>
    </citation>
    <scope>NUCLEOTIDE SEQUENCE</scope>
    <source>
        <strain evidence="1">DKR-6</strain>
    </source>
</reference>
<comment type="caution">
    <text evidence="1">The sequence shown here is derived from an EMBL/GenBank/DDBJ whole genome shotgun (WGS) entry which is preliminary data.</text>
</comment>
<gene>
    <name evidence="1" type="ORF">JJB74_29350</name>
</gene>
<evidence type="ECO:0000313" key="1">
    <source>
        <dbReference type="EMBL" id="MBK4738738.1"/>
    </source>
</evidence>
<name>A0A934SZQ7_9BURK</name>
<evidence type="ECO:0000313" key="2">
    <source>
        <dbReference type="Proteomes" id="UP000622890"/>
    </source>
</evidence>
<organism evidence="1 2">
    <name type="scientific">Noviherbaspirillum pedocola</name>
    <dbReference type="NCBI Taxonomy" id="2801341"/>
    <lineage>
        <taxon>Bacteria</taxon>
        <taxon>Pseudomonadati</taxon>
        <taxon>Pseudomonadota</taxon>
        <taxon>Betaproteobacteria</taxon>
        <taxon>Burkholderiales</taxon>
        <taxon>Oxalobacteraceae</taxon>
        <taxon>Noviherbaspirillum</taxon>
    </lineage>
</organism>
<dbReference type="Proteomes" id="UP000622890">
    <property type="component" value="Unassembled WGS sequence"/>
</dbReference>
<dbReference type="RefSeq" id="WP_200598111.1">
    <property type="nucleotide sequence ID" value="NZ_JAEPBG010000026.1"/>
</dbReference>